<dbReference type="AlphaFoldDB" id="A0A2V1E6S8"/>
<keyword evidence="3" id="KW-1185">Reference proteome</keyword>
<evidence type="ECO:0000256" key="1">
    <source>
        <dbReference type="SAM" id="SignalP"/>
    </source>
</evidence>
<feature type="signal peptide" evidence="1">
    <location>
        <begin position="1"/>
        <end position="25"/>
    </location>
</feature>
<dbReference type="EMBL" id="KZ805309">
    <property type="protein sequence ID" value="PVI06257.1"/>
    <property type="molecule type" value="Genomic_DNA"/>
</dbReference>
<feature type="chain" id="PRO_5015849011" evidence="1">
    <location>
        <begin position="26"/>
        <end position="71"/>
    </location>
</feature>
<gene>
    <name evidence="2" type="ORF">DM02DRAFT_609836</name>
</gene>
<dbReference type="Proteomes" id="UP000244855">
    <property type="component" value="Unassembled WGS sequence"/>
</dbReference>
<evidence type="ECO:0000313" key="3">
    <source>
        <dbReference type="Proteomes" id="UP000244855"/>
    </source>
</evidence>
<accession>A0A2V1E6S8</accession>
<feature type="non-terminal residue" evidence="2">
    <location>
        <position position="71"/>
    </location>
</feature>
<reference evidence="2 3" key="1">
    <citation type="journal article" date="2018" name="Sci. Rep.">
        <title>Comparative genomics provides insights into the lifestyle and reveals functional heterogeneity of dark septate endophytic fungi.</title>
        <authorList>
            <person name="Knapp D.G."/>
            <person name="Nemeth J.B."/>
            <person name="Barry K."/>
            <person name="Hainaut M."/>
            <person name="Henrissat B."/>
            <person name="Johnson J."/>
            <person name="Kuo A."/>
            <person name="Lim J.H.P."/>
            <person name="Lipzen A."/>
            <person name="Nolan M."/>
            <person name="Ohm R.A."/>
            <person name="Tamas L."/>
            <person name="Grigoriev I.V."/>
            <person name="Spatafora J.W."/>
            <person name="Nagy L.G."/>
            <person name="Kovacs G.M."/>
        </authorList>
    </citation>
    <scope>NUCLEOTIDE SEQUENCE [LARGE SCALE GENOMIC DNA]</scope>
    <source>
        <strain evidence="2 3">DSE2036</strain>
    </source>
</reference>
<protein>
    <submittedName>
        <fullName evidence="2">Uncharacterized protein</fullName>
    </submittedName>
</protein>
<evidence type="ECO:0000313" key="2">
    <source>
        <dbReference type="EMBL" id="PVI06257.1"/>
    </source>
</evidence>
<keyword evidence="1" id="KW-0732">Signal</keyword>
<organism evidence="2 3">
    <name type="scientific">Periconia macrospinosa</name>
    <dbReference type="NCBI Taxonomy" id="97972"/>
    <lineage>
        <taxon>Eukaryota</taxon>
        <taxon>Fungi</taxon>
        <taxon>Dikarya</taxon>
        <taxon>Ascomycota</taxon>
        <taxon>Pezizomycotina</taxon>
        <taxon>Dothideomycetes</taxon>
        <taxon>Pleosporomycetidae</taxon>
        <taxon>Pleosporales</taxon>
        <taxon>Massarineae</taxon>
        <taxon>Periconiaceae</taxon>
        <taxon>Periconia</taxon>
    </lineage>
</organism>
<name>A0A2V1E6S8_9PLEO</name>
<sequence length="71" mass="7705">MAQLSGVHRMLVLLSWTSFVDLTRGEYALLGLVAVMTASWKAACIRGVACRYCGACVYEKTLTILEGFTSA</sequence>
<proteinExistence type="predicted"/>